<gene>
    <name evidence="7" type="ORF">TTEB3V08_LOCUS3039</name>
</gene>
<dbReference type="Pfam" id="PF01784">
    <property type="entry name" value="DUF34_NIF3"/>
    <property type="match status" value="2"/>
</dbReference>
<feature type="binding site" evidence="4">
    <location>
        <position position="529"/>
    </location>
    <ligand>
        <name>a divalent metal cation</name>
        <dbReference type="ChEBI" id="CHEBI:60240"/>
        <label>1</label>
    </ligand>
</feature>
<feature type="binding site" evidence="4">
    <location>
        <position position="150"/>
    </location>
    <ligand>
        <name>a divalent metal cation</name>
        <dbReference type="ChEBI" id="CHEBI:60240"/>
        <label>1</label>
    </ligand>
</feature>
<feature type="domain" description="HTH CENPB-type" evidence="6">
    <location>
        <begin position="173"/>
        <end position="203"/>
    </location>
</feature>
<dbReference type="FunFam" id="3.40.1390.30:FF:000001">
    <property type="entry name" value="GTP cyclohydrolase 1 type 2"/>
    <property type="match status" value="1"/>
</dbReference>
<evidence type="ECO:0000313" key="7">
    <source>
        <dbReference type="EMBL" id="CAD7454949.1"/>
    </source>
</evidence>
<evidence type="ECO:0000256" key="3">
    <source>
        <dbReference type="ARBA" id="ARBA00023125"/>
    </source>
</evidence>
<comment type="similarity">
    <text evidence="1">Belongs to the GTP cyclohydrolase I type 2/NIF3 family.</text>
</comment>
<evidence type="ECO:0000259" key="6">
    <source>
        <dbReference type="Pfam" id="PF03221"/>
    </source>
</evidence>
<name>A0A7R9IBQ9_9NEOP</name>
<keyword evidence="4" id="KW-0479">Metal-binding</keyword>
<dbReference type="AlphaFoldDB" id="A0A7R9IBQ9"/>
<feature type="region of interest" description="Disordered" evidence="5">
    <location>
        <begin position="238"/>
        <end position="275"/>
    </location>
</feature>
<dbReference type="InterPro" id="IPR036069">
    <property type="entry name" value="DUF34/NIF3_sf"/>
</dbReference>
<evidence type="ECO:0000256" key="1">
    <source>
        <dbReference type="ARBA" id="ARBA00006964"/>
    </source>
</evidence>
<dbReference type="PANTHER" id="PTHR13799">
    <property type="entry name" value="NGG1 INTERACTING FACTOR 3"/>
    <property type="match status" value="1"/>
</dbReference>
<dbReference type="PANTHER" id="PTHR13799:SF13">
    <property type="entry name" value="NIF3-LIKE PROTEIN 1"/>
    <property type="match status" value="1"/>
</dbReference>
<dbReference type="GO" id="GO:0046872">
    <property type="term" value="F:metal ion binding"/>
    <property type="evidence" value="ECO:0007669"/>
    <property type="project" value="UniProtKB-KW"/>
</dbReference>
<evidence type="ECO:0000256" key="2">
    <source>
        <dbReference type="ARBA" id="ARBA00019069"/>
    </source>
</evidence>
<dbReference type="EMBL" id="OE000756">
    <property type="protein sequence ID" value="CAD7454949.1"/>
    <property type="molecule type" value="Genomic_DNA"/>
</dbReference>
<reference evidence="7" key="1">
    <citation type="submission" date="2020-11" db="EMBL/GenBank/DDBJ databases">
        <authorList>
            <person name="Tran Van P."/>
        </authorList>
    </citation>
    <scope>NUCLEOTIDE SEQUENCE</scope>
</reference>
<dbReference type="GO" id="GO:0005739">
    <property type="term" value="C:mitochondrion"/>
    <property type="evidence" value="ECO:0007669"/>
    <property type="project" value="TreeGrafter"/>
</dbReference>
<keyword evidence="3" id="KW-0238">DNA-binding</keyword>
<dbReference type="InterPro" id="IPR002678">
    <property type="entry name" value="DUF34/NIF3"/>
</dbReference>
<feature type="binding site" evidence="4">
    <location>
        <position position="525"/>
    </location>
    <ligand>
        <name>a divalent metal cation</name>
        <dbReference type="ChEBI" id="CHEBI:60240"/>
        <label>1</label>
    </ligand>
</feature>
<dbReference type="InterPro" id="IPR006600">
    <property type="entry name" value="HTH_CenpB_DNA-bd_dom"/>
</dbReference>
<dbReference type="GO" id="GO:0003677">
    <property type="term" value="F:DNA binding"/>
    <property type="evidence" value="ECO:0007669"/>
    <property type="project" value="UniProtKB-KW"/>
</dbReference>
<protein>
    <recommendedName>
        <fullName evidence="2">NIF3-like protein 1</fullName>
    </recommendedName>
</protein>
<dbReference type="Pfam" id="PF03221">
    <property type="entry name" value="HTH_Tnp_Tc5"/>
    <property type="match status" value="1"/>
</dbReference>
<evidence type="ECO:0000256" key="5">
    <source>
        <dbReference type="SAM" id="MobiDB-lite"/>
    </source>
</evidence>
<evidence type="ECO:0000256" key="4">
    <source>
        <dbReference type="PIRSR" id="PIRSR602678-1"/>
    </source>
</evidence>
<dbReference type="Gene3D" id="3.40.1390.30">
    <property type="entry name" value="NIF3 (NGG1p interacting factor 3)-like"/>
    <property type="match status" value="3"/>
</dbReference>
<dbReference type="SUPFAM" id="SSF102705">
    <property type="entry name" value="NIF3 (NGG1p interacting factor 3)-like"/>
    <property type="match status" value="2"/>
</dbReference>
<sequence length="563" mass="62497">MNFVSLKVLHSKTLLKNCFFSFINFDIKFYRQVHKRRLNIFIVKRSCKSTLLPRTRCCQHLPNSFFSTVFYLGAAEMANKSSEGLPLKHVLSKLHAFASPALAESWDNVGLLVEPVTPRPIANILLTNDLTEAVMQEALELSTDLIISYHPPIFVPLKSVTTKTWKVVTHVNLDQVMLEWFSQHRVKNVPINEPMMQRKADEFSLRAMRPAVITNCFRHAYFVLPVNEETAVYVLPTAASAEDPDDPPPVDTNSKPGPYTEQQPGLSTAPSSAPPDFHLAVRRGTVAEISPRLHERLIATCLENRVALYSPHTSWDVVKDGVNDWLARAFDNEKVTPLMPHINLDPNSSLRVDVSVPSTLNRVSILQALHDRTTQADRELVHYNVLPSSENMVSLTCSESFKHLLSDMFPKTSHGSSGDLIGVSKYEGIPVSGHGTGRLCVLKKPISILEAVERVKKHIGIPYVRLALASDKDQDALISTVALCPGSGTSVLKGVKADLWLTGEMFHHDVLDAVHKGTHVILCNHSDSERGFLTSFADTLAKLLDSKVSVKLSLSDCDPLKTV</sequence>
<feature type="compositionally biased region" description="Polar residues" evidence="5">
    <location>
        <begin position="252"/>
        <end position="271"/>
    </location>
</feature>
<organism evidence="7">
    <name type="scientific">Timema tahoe</name>
    <dbReference type="NCBI Taxonomy" id="61484"/>
    <lineage>
        <taxon>Eukaryota</taxon>
        <taxon>Metazoa</taxon>
        <taxon>Ecdysozoa</taxon>
        <taxon>Arthropoda</taxon>
        <taxon>Hexapoda</taxon>
        <taxon>Insecta</taxon>
        <taxon>Pterygota</taxon>
        <taxon>Neoptera</taxon>
        <taxon>Polyneoptera</taxon>
        <taxon>Phasmatodea</taxon>
        <taxon>Timematodea</taxon>
        <taxon>Timematoidea</taxon>
        <taxon>Timematidae</taxon>
        <taxon>Timema</taxon>
    </lineage>
</organism>
<accession>A0A7R9IBQ9</accession>
<proteinExistence type="inferred from homology"/>